<dbReference type="EMBL" id="FNOX01000002">
    <property type="protein sequence ID" value="SDX96896.1"/>
    <property type="molecule type" value="Genomic_DNA"/>
</dbReference>
<dbReference type="RefSeq" id="WP_069787677.1">
    <property type="nucleotide sequence ID" value="NZ_FNOX01000002.1"/>
</dbReference>
<dbReference type="AlphaFoldDB" id="A0A1H3G0Y3"/>
<dbReference type="PANTHER" id="PTHR47307:SF2">
    <property type="entry name" value="GLUTATHIONE-REGULATED POTASSIUM-EFFLUX SYSTEM ANCILLARY PROTEIN KEFF"/>
    <property type="match status" value="1"/>
</dbReference>
<dbReference type="GO" id="GO:0003955">
    <property type="term" value="F:NAD(P)H dehydrogenase (quinone) activity"/>
    <property type="evidence" value="ECO:0007669"/>
    <property type="project" value="TreeGrafter"/>
</dbReference>
<evidence type="ECO:0000313" key="4">
    <source>
        <dbReference type="Proteomes" id="UP000182902"/>
    </source>
</evidence>
<dbReference type="Proteomes" id="UP000182902">
    <property type="component" value="Unassembled WGS sequence"/>
</dbReference>
<protein>
    <submittedName>
        <fullName evidence="3">Glutathione-regulated potassium-efflux system ancillary protein KefF</fullName>
    </submittedName>
</protein>
<dbReference type="Pfam" id="PF02525">
    <property type="entry name" value="Flavodoxin_2"/>
    <property type="match status" value="1"/>
</dbReference>
<dbReference type="GO" id="GO:0009055">
    <property type="term" value="F:electron transfer activity"/>
    <property type="evidence" value="ECO:0007669"/>
    <property type="project" value="TreeGrafter"/>
</dbReference>
<dbReference type="PANTHER" id="PTHR47307">
    <property type="entry name" value="GLUTATHIONE-REGULATED POTASSIUM-EFFLUX SYSTEM ANCILLARY PROTEIN KEFG"/>
    <property type="match status" value="1"/>
</dbReference>
<dbReference type="InterPro" id="IPR046980">
    <property type="entry name" value="KefG/KefF"/>
</dbReference>
<gene>
    <name evidence="3" type="ORF">SAMN05216247_102312</name>
</gene>
<dbReference type="GO" id="GO:0010181">
    <property type="term" value="F:FMN binding"/>
    <property type="evidence" value="ECO:0007669"/>
    <property type="project" value="TreeGrafter"/>
</dbReference>
<organism evidence="3 4">
    <name type="scientific">Pseudomonas salomonii</name>
    <dbReference type="NCBI Taxonomy" id="191391"/>
    <lineage>
        <taxon>Bacteria</taxon>
        <taxon>Pseudomonadati</taxon>
        <taxon>Pseudomonadota</taxon>
        <taxon>Gammaproteobacteria</taxon>
        <taxon>Pseudomonadales</taxon>
        <taxon>Pseudomonadaceae</taxon>
        <taxon>Pseudomonas</taxon>
    </lineage>
</organism>
<evidence type="ECO:0000259" key="2">
    <source>
        <dbReference type="Pfam" id="PF02525"/>
    </source>
</evidence>
<evidence type="ECO:0000256" key="1">
    <source>
        <dbReference type="ARBA" id="ARBA00023002"/>
    </source>
</evidence>
<sequence length="173" mass="19532">MILIIYAHPYPDKSTVNAAMLKQAATHPDVVIRSLYALYPDFNIDVEAEQRAVEKADLVVLQHPMYWYSYPPLMKLWIDNVFTHGWAYGKHAHALKDKPLLWAVTTGGDEDHFGIGAHPGFSVLAQPLQATAIYCHMRWLEPVVFHGAYTADPTALHTHLEHYSARLTAGKED</sequence>
<reference evidence="3 4" key="1">
    <citation type="submission" date="2016-10" db="EMBL/GenBank/DDBJ databases">
        <authorList>
            <person name="de Groot N.N."/>
        </authorList>
    </citation>
    <scope>NUCLEOTIDE SEQUENCE [LARGE SCALE GENOMIC DNA]</scope>
    <source>
        <strain evidence="3 4">ICMP 14252</strain>
    </source>
</reference>
<name>A0A1H3G0Y3_9PSED</name>
<dbReference type="NCBIfam" id="NF002044">
    <property type="entry name" value="PRK00871.1"/>
    <property type="match status" value="1"/>
</dbReference>
<dbReference type="Gene3D" id="3.40.50.360">
    <property type="match status" value="1"/>
</dbReference>
<feature type="domain" description="Flavodoxin-like fold" evidence="2">
    <location>
        <begin position="2"/>
        <end position="167"/>
    </location>
</feature>
<dbReference type="InterPro" id="IPR029039">
    <property type="entry name" value="Flavoprotein-like_sf"/>
</dbReference>
<proteinExistence type="predicted"/>
<dbReference type="SUPFAM" id="SSF52218">
    <property type="entry name" value="Flavoproteins"/>
    <property type="match status" value="1"/>
</dbReference>
<dbReference type="InterPro" id="IPR003680">
    <property type="entry name" value="Flavodoxin_fold"/>
</dbReference>
<accession>A0A1H3G0Y3</accession>
<evidence type="ECO:0000313" key="3">
    <source>
        <dbReference type="EMBL" id="SDX96896.1"/>
    </source>
</evidence>
<keyword evidence="1" id="KW-0560">Oxidoreductase</keyword>